<evidence type="ECO:0000259" key="3">
    <source>
        <dbReference type="Pfam" id="PF07587"/>
    </source>
</evidence>
<evidence type="ECO:0000313" key="5">
    <source>
        <dbReference type="Proteomes" id="UP000676194"/>
    </source>
</evidence>
<proteinExistence type="predicted"/>
<dbReference type="PANTHER" id="PTHR35889">
    <property type="entry name" value="CYCLOINULO-OLIGOSACCHARIDE FRUCTANOTRANSFERASE-RELATED"/>
    <property type="match status" value="1"/>
</dbReference>
<dbReference type="PANTHER" id="PTHR35889:SF3">
    <property type="entry name" value="F-BOX DOMAIN-CONTAINING PROTEIN"/>
    <property type="match status" value="1"/>
</dbReference>
<evidence type="ECO:0000313" key="4">
    <source>
        <dbReference type="EMBL" id="QVL34158.1"/>
    </source>
</evidence>
<keyword evidence="5" id="KW-1185">Reference proteome</keyword>
<reference evidence="4" key="1">
    <citation type="submission" date="2021-05" db="EMBL/GenBank/DDBJ databases">
        <title>Complete genome sequence of the cellulolytic planctomycete Telmatocola sphagniphila SP2T and characterization of the first cellulase from planctomycetes.</title>
        <authorList>
            <person name="Rakitin A.L."/>
            <person name="Beletsky A.V."/>
            <person name="Naumoff D.G."/>
            <person name="Kulichevskaya I.S."/>
            <person name="Mardanov A.V."/>
            <person name="Ravin N.V."/>
            <person name="Dedysh S.N."/>
        </authorList>
    </citation>
    <scope>NUCLEOTIDE SEQUENCE</scope>
    <source>
        <strain evidence="4">SP2T</strain>
    </source>
</reference>
<dbReference type="InterPro" id="IPR011444">
    <property type="entry name" value="DUF1549"/>
</dbReference>
<keyword evidence="1" id="KW-0732">Signal</keyword>
<evidence type="ECO:0000259" key="2">
    <source>
        <dbReference type="Pfam" id="PF07583"/>
    </source>
</evidence>
<dbReference type="KEGG" id="tsph:KIH39_09685"/>
<feature type="chain" id="PRO_5034915715" evidence="1">
    <location>
        <begin position="26"/>
        <end position="545"/>
    </location>
</feature>
<dbReference type="Pfam" id="PF07587">
    <property type="entry name" value="PSD1"/>
    <property type="match status" value="1"/>
</dbReference>
<evidence type="ECO:0000256" key="1">
    <source>
        <dbReference type="SAM" id="SignalP"/>
    </source>
</evidence>
<feature type="domain" description="DUF1549" evidence="2">
    <location>
        <begin position="32"/>
        <end position="215"/>
    </location>
</feature>
<organism evidence="4 5">
    <name type="scientific">Telmatocola sphagniphila</name>
    <dbReference type="NCBI Taxonomy" id="1123043"/>
    <lineage>
        <taxon>Bacteria</taxon>
        <taxon>Pseudomonadati</taxon>
        <taxon>Planctomycetota</taxon>
        <taxon>Planctomycetia</taxon>
        <taxon>Gemmatales</taxon>
        <taxon>Gemmataceae</taxon>
    </lineage>
</organism>
<feature type="domain" description="DUF1553" evidence="3">
    <location>
        <begin position="292"/>
        <end position="412"/>
    </location>
</feature>
<accession>A0A8E6BBK9</accession>
<dbReference type="InterPro" id="IPR022655">
    <property type="entry name" value="DUF1553"/>
</dbReference>
<name>A0A8E6BBK9_9BACT</name>
<dbReference type="EMBL" id="CP074694">
    <property type="protein sequence ID" value="QVL34158.1"/>
    <property type="molecule type" value="Genomic_DNA"/>
</dbReference>
<dbReference type="Pfam" id="PF07583">
    <property type="entry name" value="PSCyt2"/>
    <property type="match status" value="1"/>
</dbReference>
<gene>
    <name evidence="4" type="ORF">KIH39_09685</name>
</gene>
<sequence>MHNPRCIRWIFLGLTVLLYPAVSSAAESLNSRIDQFITEGYGKFKQEVSPRSDDAEFLRRIYLDLLGRIPSTAEARAFLEDRHPRKRERLIDRLLAKPEHARHLQQVFDVLFLERRADEKVPRAAWEEFLLQSLAANKPYDQLVRELLSTDGADPKTRPAAKFLLERNLEPVLLTRDISRIFLGRNLQCAQCHDHPLVDDYKQEDFYSIQAFYNRAFLYPNAQTATAVIAEKAEGEVSFVSAFDPKKTQKSSPPRVLMGRSFKDPKVEKGKEYKVAPAKDVKPIPAVSRFAKLAPAITGSDNPAFARTAVNRIWAQLMGRGLIHPLDFDHSGNPPSHPQLLEMLAEEFEAKQFDVRWLIREITLSESYQRSSECKSGTLSPDHLDRYLVANLKPLSPEQLAYSTLQATGFTDTVKASLGAEVAEPVLHGKLAPNATPIIRIFAALPGEPQDGFASTLDQTLFVKHNGSVRNLLNAQPNNLLDRCLKMPDNSAATEEIFLAVLTRYPTAAERAAIVHYLTSSKERSVAFSDVIWSLLASNEFRFNH</sequence>
<dbReference type="AlphaFoldDB" id="A0A8E6BBK9"/>
<feature type="signal peptide" evidence="1">
    <location>
        <begin position="1"/>
        <end position="25"/>
    </location>
</feature>
<dbReference type="Proteomes" id="UP000676194">
    <property type="component" value="Chromosome"/>
</dbReference>
<protein>
    <submittedName>
        <fullName evidence="4">DUF1549 domain-containing protein</fullName>
    </submittedName>
</protein>
<dbReference type="RefSeq" id="WP_213499130.1">
    <property type="nucleotide sequence ID" value="NZ_CP074694.1"/>
</dbReference>